<dbReference type="InterPro" id="IPR010071">
    <property type="entry name" value="AA_adenyl_dom"/>
</dbReference>
<dbReference type="Gene3D" id="2.30.38.10">
    <property type="entry name" value="Luciferase, Domain 3"/>
    <property type="match status" value="1"/>
</dbReference>
<dbReference type="SMART" id="SM00824">
    <property type="entry name" value="PKS_TE"/>
    <property type="match status" value="1"/>
</dbReference>
<dbReference type="InterPro" id="IPR020841">
    <property type="entry name" value="PKS_Beta-ketoAc_synthase_dom"/>
</dbReference>
<dbReference type="CDD" id="cd00833">
    <property type="entry name" value="PKS"/>
    <property type="match status" value="1"/>
</dbReference>
<evidence type="ECO:0000313" key="9">
    <source>
        <dbReference type="Proteomes" id="UP001304298"/>
    </source>
</evidence>
<evidence type="ECO:0000256" key="3">
    <source>
        <dbReference type="ARBA" id="ARBA00022553"/>
    </source>
</evidence>
<reference evidence="8 9" key="1">
    <citation type="submission" date="2023-12" db="EMBL/GenBank/DDBJ databases">
        <title>Amycolatopsis sp. V23-08.</title>
        <authorList>
            <person name="Somphong A."/>
        </authorList>
    </citation>
    <scope>NUCLEOTIDE SEQUENCE [LARGE SCALE GENOMIC DNA]</scope>
    <source>
        <strain evidence="8 9">V23-08</strain>
    </source>
</reference>
<dbReference type="InterPro" id="IPR014030">
    <property type="entry name" value="Ketoacyl_synth_N"/>
</dbReference>
<dbReference type="Pfam" id="PF00668">
    <property type="entry name" value="Condensation"/>
    <property type="match status" value="1"/>
</dbReference>
<evidence type="ECO:0000256" key="2">
    <source>
        <dbReference type="ARBA" id="ARBA00022450"/>
    </source>
</evidence>
<dbReference type="InterPro" id="IPR025110">
    <property type="entry name" value="AMP-bd_C"/>
</dbReference>
<dbReference type="CDD" id="cd19531">
    <property type="entry name" value="LCL_NRPS-like"/>
    <property type="match status" value="1"/>
</dbReference>
<dbReference type="InterPro" id="IPR014031">
    <property type="entry name" value="Ketoacyl_synth_C"/>
</dbReference>
<dbReference type="PROSITE" id="PS00012">
    <property type="entry name" value="PHOSPHOPANTETHEINE"/>
    <property type="match status" value="2"/>
</dbReference>
<dbReference type="SMART" id="SM00823">
    <property type="entry name" value="PKS_PP"/>
    <property type="match status" value="2"/>
</dbReference>
<dbReference type="InterPro" id="IPR001031">
    <property type="entry name" value="Thioesterase"/>
</dbReference>
<dbReference type="InterPro" id="IPR020806">
    <property type="entry name" value="PKS_PP-bd"/>
</dbReference>
<dbReference type="InterPro" id="IPR020802">
    <property type="entry name" value="TesA-like"/>
</dbReference>
<dbReference type="Pfam" id="PF00550">
    <property type="entry name" value="PP-binding"/>
    <property type="match status" value="2"/>
</dbReference>
<dbReference type="CDD" id="cd05930">
    <property type="entry name" value="A_NRPS"/>
    <property type="match status" value="1"/>
</dbReference>
<keyword evidence="2" id="KW-0596">Phosphopantetheine</keyword>
<dbReference type="Pfam" id="PF16197">
    <property type="entry name" value="KAsynt_C_assoc"/>
    <property type="match status" value="1"/>
</dbReference>
<protein>
    <submittedName>
        <fullName evidence="8">Amino acid adenylation domain-containing protein</fullName>
    </submittedName>
</protein>
<keyword evidence="4" id="KW-0808">Transferase</keyword>
<dbReference type="InterPro" id="IPR020845">
    <property type="entry name" value="AMP-binding_CS"/>
</dbReference>
<dbReference type="InterPro" id="IPR000873">
    <property type="entry name" value="AMP-dep_synth/lig_dom"/>
</dbReference>
<dbReference type="Pfam" id="PF02801">
    <property type="entry name" value="Ketoacyl-synt_C"/>
    <property type="match status" value="1"/>
</dbReference>
<feature type="domain" description="Ketosynthase family 3 (KS3)" evidence="7">
    <location>
        <begin position="13"/>
        <end position="430"/>
    </location>
</feature>
<dbReference type="PROSITE" id="PS00455">
    <property type="entry name" value="AMP_BINDING"/>
    <property type="match status" value="1"/>
</dbReference>
<accession>A0ABU5R359</accession>
<dbReference type="Proteomes" id="UP001304298">
    <property type="component" value="Unassembled WGS sequence"/>
</dbReference>
<dbReference type="SUPFAM" id="SSF56801">
    <property type="entry name" value="Acetyl-CoA synthetase-like"/>
    <property type="match status" value="1"/>
</dbReference>
<dbReference type="Gene3D" id="3.30.300.30">
    <property type="match status" value="1"/>
</dbReference>
<proteinExistence type="inferred from homology"/>
<keyword evidence="3" id="KW-0597">Phosphoprotein</keyword>
<dbReference type="SMART" id="SM00825">
    <property type="entry name" value="PKS_KS"/>
    <property type="match status" value="1"/>
</dbReference>
<feature type="domain" description="Carrier" evidence="6">
    <location>
        <begin position="2071"/>
        <end position="2146"/>
    </location>
</feature>
<dbReference type="InterPro" id="IPR016039">
    <property type="entry name" value="Thiolase-like"/>
</dbReference>
<dbReference type="PROSITE" id="PS52004">
    <property type="entry name" value="KS3_2"/>
    <property type="match status" value="1"/>
</dbReference>
<name>A0ABU5R359_9PSEU</name>
<evidence type="ECO:0000256" key="4">
    <source>
        <dbReference type="ARBA" id="ARBA00022679"/>
    </source>
</evidence>
<sequence length="2384" mass="253803">MSDVDGHAEEVDAPAIAIVGLSCRLPGAGDARRYWHNLRTGVEGISRFRLDDVIAAGVPVEVARHPDYVPVRGLIEQGECFDHAFFGYSPAEAAGMDPQQRVFLEACSSALDDAGIDPQRFGGWLGVFAGSDRVNQDLVDPADEVAAMVGYEKDFLATRIAYKLGLRGPAITVQTACSTALVAVHQAASSLSNHECDAALAGGVALWLPQANGYLYQEGSVVSADGHCRPFDADASGTVFSSGVGVVVLRRLEDALADGDRIIAVLRGSAVNNDGGQKIGYVAPSIAGQREVIGFAQAVAGVDPADIHYVEAHGTGTKVGDPIELAALTSAFRESTDGVGYCRLGSAKGNIGHTGAAAGVAGLIKAALVLKNRLLVPTLHFRRPNPELELDSSPFRIATTVEPLPADGPLLAGVSSFGMGGTNAHAILESAPVVARRTTQRRPRVFCLSAATPKALQRLGSDVAEALAEPAEDGQTAEDVAWTLAQGRRRFPHRIAVVATDRAEAAAALRDGPPARRAGAGTQGAFLFPGQGTLRAGFGAAAHRLLPAFRETFDELADQARVRFGVDLAQALRPDCDTAWLRDTAHQQLALFTIGYALARQFLELGIQPAAMLGHSVGEYVAATVSGLWQPSDALGLIHERGLAMRDTEPGLMLSTAAPAEHVRDLLDAHPGLSVAVAGPVHTVLAGPPPAVEAAMAALRRHGTADSRLLDTDRAFHSPRIQPAARRLGRAVAATPHGVPTLPFLSNLTGGLAEPARVGDAGYWVDQLTGTVRLADCVETLLAGPSQVFLELGPGQTMTRMLRAHPAWTPERLAVPLTGRSGDPEEVGVLSALARLWERGFEAGVDGLSEDGQPRRTALPPHPFEPVRCERPIARAASRSGLRHDAVLTIGDVPAQDMVRSLGQGSAWFGAILPSEIDSAVTAVSREGAVSPVVVVGPGVAAGDALARECGSVGIRLVLVGAADPVAVDEARAAAPDFVTVLDLGGEAPPDEAPVGAWGGWYAWRENRWWLLDEAPRPPVERRVEEETVETADFAAPRSDAEVAIAAVWRELLGVERIGVHDDFFELGGHSLLTTRLAARLRALFDADLPLELVLDNPTVAGLAAAVRGGAGTGGATVVPRPHPQDPVPLLPGQRRLWFLDQFDSAAAYSLPLVLRLTGELDERALTLALTEIVRRHEALRTVLPLRDGEPVQVVRPAEPVVLSIVDTSEAGLAGMLRDDLRRPFDLAAGPLFRATLFRVAPATHVLSLCQHHIISDGWSLDIICAELATLYNAYRAGEPSPLPEPALQYADFAAYHRDTTADLEYWRHRLAGSVDLDLPTDRPRPAQQSYAGAVVVRDLPPDLSDRVRRLGLDRQATLYMTLLAALTALVHRYTGQEDISVGTPVAGRARVELERVVGFFVNTLVLRNELDPGLSFAALLERVRETTRGALAHQELPFDQLVEHLRRPRDPSRNPLFQVMFNLLGGDAVVPMDGLGVAGQDIDMAMAQVDLALDVADRAGGLSCRLEYNTDLFDAATARRFFAHLEALLTACVAAPDTPIGEIDLLSAADRSLILTEGNDTELDVPAGTVVDVYERQARLTPDATALVGVGARWTFAELNARANQLARLLPGVGPDERIAVVLPRTADIVVSLLAVLKAGAAYLPIDPDLPDDRIAHMLADAEPALVITNRALAGELGDVRCVVLDDPATAERLQGTDATDLGTAIDPSHAAYLIYTSGSTGLPKAVVVEHRNLANLFAEHRRTLFSRPAGPIRVAVTASFSFDTSWDEVLWMIAGHELHVIDADVRADPAALVEYVVAHEIDFLDLTPSYAKPLVAAGLLDPARRPPAMVMIGGEAIDQRLWDELAAAPRTAAYNYYGPTECTVDTVSARIVAGQAVTLGTPVANTRAYVLGPGLRPVPPGVAGELYLAGASVARGYFRRPELTAQRFLPDPFGPEGDRMYATGDLVRRQPGGTLQYLGRTDQQVKIRGFRIEPGEIDAVLAAHPDVAAAVTVAREDRPGDLQLAGYVVARPGATLDVAGLRALAARSLPAYMVPAAISVIDRIPCTTSGKLDRSALPAPAFTSVTRRAPRTPAERAITDVFAEALEVDDVGADDNFFELGGHSLLATRLIARVRAEFGVAPTVRTLFERPTPAGLASWLQAPGSTGGAFDVLLPIRAEGSQEPLFCLPPLAGLSWCYAGLRRHLPDRPVHGLQVRGIREPHRLPTALAELVDDYVEEIRRVRPSGPYHLLGWSAGGNLAHAVAVRLRDIGETVGTLVLLDSYVDLGGTAGRAEIADTITQDLGVDLADVVDVDAETLVDAALQVQRLVTATPPKRFDGPVLYLTAQRDRDTGPSPVDDWRPLAGSLTELPIDCHHGDMMRKGPLAEIGPVVDAELKRTAKD</sequence>
<dbReference type="InterPro" id="IPR036736">
    <property type="entry name" value="ACP-like_sf"/>
</dbReference>
<dbReference type="Gene3D" id="3.40.366.10">
    <property type="entry name" value="Malonyl-Coenzyme A Acyl Carrier Protein, domain 2"/>
    <property type="match status" value="1"/>
</dbReference>
<dbReference type="InterPro" id="IPR018201">
    <property type="entry name" value="Ketoacyl_synth_AS"/>
</dbReference>
<dbReference type="Gene3D" id="3.40.50.980">
    <property type="match status" value="2"/>
</dbReference>
<dbReference type="SUPFAM" id="SSF52777">
    <property type="entry name" value="CoA-dependent acyltransferases"/>
    <property type="match status" value="2"/>
</dbReference>
<evidence type="ECO:0000259" key="6">
    <source>
        <dbReference type="PROSITE" id="PS50075"/>
    </source>
</evidence>
<dbReference type="InterPro" id="IPR029058">
    <property type="entry name" value="AB_hydrolase_fold"/>
</dbReference>
<dbReference type="SUPFAM" id="SSF53474">
    <property type="entry name" value="alpha/beta-Hydrolases"/>
    <property type="match status" value="1"/>
</dbReference>
<dbReference type="InterPro" id="IPR006162">
    <property type="entry name" value="Ppantetheine_attach_site"/>
</dbReference>
<comment type="similarity">
    <text evidence="5">In the C-terminal section; belongs to the NRP synthetase family.</text>
</comment>
<organism evidence="8 9">
    <name type="scientific">Amycolatopsis heterodermiae</name>
    <dbReference type="NCBI Taxonomy" id="3110235"/>
    <lineage>
        <taxon>Bacteria</taxon>
        <taxon>Bacillati</taxon>
        <taxon>Actinomycetota</taxon>
        <taxon>Actinomycetes</taxon>
        <taxon>Pseudonocardiales</taxon>
        <taxon>Pseudonocardiaceae</taxon>
        <taxon>Amycolatopsis</taxon>
    </lineage>
</organism>
<dbReference type="Gene3D" id="3.40.47.10">
    <property type="match status" value="1"/>
</dbReference>
<dbReference type="SUPFAM" id="SSF53901">
    <property type="entry name" value="Thiolase-like"/>
    <property type="match status" value="1"/>
</dbReference>
<dbReference type="InterPro" id="IPR001242">
    <property type="entry name" value="Condensation_dom"/>
</dbReference>
<dbReference type="PANTHER" id="PTHR45527">
    <property type="entry name" value="NONRIBOSOMAL PEPTIDE SYNTHETASE"/>
    <property type="match status" value="1"/>
</dbReference>
<dbReference type="InterPro" id="IPR045851">
    <property type="entry name" value="AMP-bd_C_sf"/>
</dbReference>
<dbReference type="SUPFAM" id="SSF47336">
    <property type="entry name" value="ACP-like"/>
    <property type="match status" value="2"/>
</dbReference>
<dbReference type="Gene3D" id="3.40.50.1820">
    <property type="entry name" value="alpha/beta hydrolase"/>
    <property type="match status" value="1"/>
</dbReference>
<dbReference type="RefSeq" id="WP_323326297.1">
    <property type="nucleotide sequence ID" value="NZ_JAYFSI010000002.1"/>
</dbReference>
<dbReference type="Gene3D" id="3.30.70.3290">
    <property type="match status" value="1"/>
</dbReference>
<dbReference type="Pfam" id="PF00698">
    <property type="entry name" value="Acyl_transf_1"/>
    <property type="match status" value="1"/>
</dbReference>
<dbReference type="InterPro" id="IPR023213">
    <property type="entry name" value="CAT-like_dom_sf"/>
</dbReference>
<gene>
    <name evidence="8" type="ORF">VA596_12150</name>
</gene>
<evidence type="ECO:0000259" key="7">
    <source>
        <dbReference type="PROSITE" id="PS52004"/>
    </source>
</evidence>
<dbReference type="PANTHER" id="PTHR45527:SF1">
    <property type="entry name" value="FATTY ACID SYNTHASE"/>
    <property type="match status" value="1"/>
</dbReference>
<evidence type="ECO:0000256" key="5">
    <source>
        <dbReference type="ARBA" id="ARBA00029443"/>
    </source>
</evidence>
<dbReference type="InterPro" id="IPR016035">
    <property type="entry name" value="Acyl_Trfase/lysoPLipase"/>
</dbReference>
<dbReference type="EMBL" id="JAYFSI010000002">
    <property type="protein sequence ID" value="MEA5360290.1"/>
    <property type="molecule type" value="Genomic_DNA"/>
</dbReference>
<dbReference type="InterPro" id="IPR014043">
    <property type="entry name" value="Acyl_transferase_dom"/>
</dbReference>
<comment type="caution">
    <text evidence="8">The sequence shown here is derived from an EMBL/GenBank/DDBJ whole genome shotgun (WGS) entry which is preliminary data.</text>
</comment>
<keyword evidence="9" id="KW-1185">Reference proteome</keyword>
<comment type="cofactor">
    <cofactor evidence="1">
        <name>pantetheine 4'-phosphate</name>
        <dbReference type="ChEBI" id="CHEBI:47942"/>
    </cofactor>
</comment>
<dbReference type="Gene3D" id="3.30.559.30">
    <property type="entry name" value="Nonribosomal peptide synthetase, condensation domain"/>
    <property type="match status" value="1"/>
</dbReference>
<dbReference type="PROSITE" id="PS00606">
    <property type="entry name" value="KS3_1"/>
    <property type="match status" value="1"/>
</dbReference>
<dbReference type="Pfam" id="PF00109">
    <property type="entry name" value="ketoacyl-synt"/>
    <property type="match status" value="1"/>
</dbReference>
<feature type="domain" description="Carrier" evidence="6">
    <location>
        <begin position="1036"/>
        <end position="1111"/>
    </location>
</feature>
<dbReference type="NCBIfam" id="TIGR01733">
    <property type="entry name" value="AA-adenyl-dom"/>
    <property type="match status" value="1"/>
</dbReference>
<evidence type="ECO:0000313" key="8">
    <source>
        <dbReference type="EMBL" id="MEA5360290.1"/>
    </source>
</evidence>
<dbReference type="InterPro" id="IPR032821">
    <property type="entry name" value="PKS_assoc"/>
</dbReference>
<dbReference type="Pfam" id="PF00975">
    <property type="entry name" value="Thioesterase"/>
    <property type="match status" value="1"/>
</dbReference>
<dbReference type="InterPro" id="IPR001227">
    <property type="entry name" value="Ac_transferase_dom_sf"/>
</dbReference>
<dbReference type="PROSITE" id="PS50075">
    <property type="entry name" value="CARRIER"/>
    <property type="match status" value="2"/>
</dbReference>
<dbReference type="Gene3D" id="1.10.1200.10">
    <property type="entry name" value="ACP-like"/>
    <property type="match status" value="1"/>
</dbReference>
<dbReference type="SUPFAM" id="SSF52151">
    <property type="entry name" value="FabD/lysophospholipase-like"/>
    <property type="match status" value="1"/>
</dbReference>
<dbReference type="SMART" id="SM00827">
    <property type="entry name" value="PKS_AT"/>
    <property type="match status" value="1"/>
</dbReference>
<evidence type="ECO:0000256" key="1">
    <source>
        <dbReference type="ARBA" id="ARBA00001957"/>
    </source>
</evidence>
<dbReference type="InterPro" id="IPR009081">
    <property type="entry name" value="PP-bd_ACP"/>
</dbReference>
<dbReference type="Pfam" id="PF13193">
    <property type="entry name" value="AMP-binding_C"/>
    <property type="match status" value="1"/>
</dbReference>
<dbReference type="Gene3D" id="3.30.559.10">
    <property type="entry name" value="Chloramphenicol acetyltransferase-like domain"/>
    <property type="match status" value="1"/>
</dbReference>
<dbReference type="Pfam" id="PF00501">
    <property type="entry name" value="AMP-binding"/>
    <property type="match status" value="1"/>
</dbReference>